<dbReference type="PRINTS" id="PR01374">
    <property type="entry name" value="TONBPROTEIN"/>
</dbReference>
<dbReference type="PROSITE" id="PS52015">
    <property type="entry name" value="TONB_CTD"/>
    <property type="match status" value="1"/>
</dbReference>
<evidence type="ECO:0000256" key="4">
    <source>
        <dbReference type="ARBA" id="ARBA00023136"/>
    </source>
</evidence>
<comment type="function">
    <text evidence="5">Interacts with outer membrane receptor proteins that carry out high-affinity binding and energy dependent uptake into the periplasmic space of specific substrates. It could act to transduce energy from the cytoplasmic membrane to specific energy-requiring processes in the outer membrane, resulting in the release into the periplasm of ligands bound by these outer membrane proteins.</text>
</comment>
<evidence type="ECO:0000256" key="3">
    <source>
        <dbReference type="ARBA" id="ARBA00022989"/>
    </source>
</evidence>
<feature type="region of interest" description="Disordered" evidence="6">
    <location>
        <begin position="530"/>
        <end position="549"/>
    </location>
</feature>
<dbReference type="GO" id="GO:0055085">
    <property type="term" value="P:transmembrane transport"/>
    <property type="evidence" value="ECO:0007669"/>
    <property type="project" value="InterPro"/>
</dbReference>
<dbReference type="InterPro" id="IPR008756">
    <property type="entry name" value="Peptidase_M56"/>
</dbReference>
<dbReference type="GO" id="GO:0031992">
    <property type="term" value="F:energy transducer activity"/>
    <property type="evidence" value="ECO:0007669"/>
    <property type="project" value="InterPro"/>
</dbReference>
<evidence type="ECO:0000256" key="2">
    <source>
        <dbReference type="ARBA" id="ARBA00022692"/>
    </source>
</evidence>
<dbReference type="GO" id="GO:0015891">
    <property type="term" value="P:siderophore transport"/>
    <property type="evidence" value="ECO:0007669"/>
    <property type="project" value="InterPro"/>
</dbReference>
<dbReference type="InterPro" id="IPR037682">
    <property type="entry name" value="TonB_C"/>
</dbReference>
<keyword evidence="5" id="KW-0653">Protein transport</keyword>
<dbReference type="GO" id="GO:0030288">
    <property type="term" value="C:outer membrane-bounded periplasmic space"/>
    <property type="evidence" value="ECO:0007669"/>
    <property type="project" value="InterPro"/>
</dbReference>
<dbReference type="Pfam" id="PF05569">
    <property type="entry name" value="Peptidase_M56"/>
    <property type="match status" value="1"/>
</dbReference>
<evidence type="ECO:0000256" key="5">
    <source>
        <dbReference type="RuleBase" id="RU362123"/>
    </source>
</evidence>
<dbReference type="InterPro" id="IPR006260">
    <property type="entry name" value="TonB/TolA_C"/>
</dbReference>
<proteinExistence type="inferred from homology"/>
<dbReference type="PANTHER" id="PTHR34978:SF3">
    <property type="entry name" value="SLR0241 PROTEIN"/>
    <property type="match status" value="1"/>
</dbReference>
<keyword evidence="5" id="KW-0997">Cell inner membrane</keyword>
<evidence type="ECO:0000256" key="6">
    <source>
        <dbReference type="SAM" id="MobiDB-lite"/>
    </source>
</evidence>
<dbReference type="InterPro" id="IPR003538">
    <property type="entry name" value="TonB"/>
</dbReference>
<gene>
    <name evidence="8" type="ORF">EA661_07855</name>
</gene>
<organism evidence="8 9">
    <name type="scientific">Pseudoxanthomonas winnipegensis</name>
    <dbReference type="NCBI Taxonomy" id="2480810"/>
    <lineage>
        <taxon>Bacteria</taxon>
        <taxon>Pseudomonadati</taxon>
        <taxon>Pseudomonadota</taxon>
        <taxon>Gammaproteobacteria</taxon>
        <taxon>Lysobacterales</taxon>
        <taxon>Lysobacteraceae</taxon>
        <taxon>Pseudoxanthomonas</taxon>
    </lineage>
</organism>
<sequence length="627" mass="67503">MSSELMAWLGETTLATSAALVVVLLLRRPMRAAFGAGAAYALWALVPVALIAVLLPAPVRSMALMPMAARVGGVQSIAVAPADAAVPWTPVLLVLWLTGALAMAGLQLWQQRRFLRRLGRLRVHAHGVRVAAISAGLPAVTGVLRPRIVLPADFLHRYDADERALVVAHERQHIARGDLPCNALVALLRCVYWFNPLLHWAVARYRQDQELACDARVLRRHPRARRAYAQAMLKTQLDVFALPVGCHWHTHPIKERIAMLKRPSPRRWQTRLSAVLLLALFAGGGYVAWAQQPAAAPSAHAAAPAAAQYGANVQVEVDGERHALEMHSAAGVPFAFAIDTKAGHRWSGELSLEPDAPGQAKVHARLLRDGADVTGPVLLIARLGEAASLKLKTGPVQGATRDVALSVRVRALDVPARRAAAAPPVARKQVARAPEQAQAEETSPFDYSQHAPPRYPKEAANNGISGRVVMLVDVAADGSVQDVQVEESRPAGVFDAVSVEAVRKWKFKPVLEQGRPVAHRMRVPIDFDLDEPSAPSAQSASHEGVASVPASSRELLGHGRVLADVAADGGVSRVRLDTARKPTALEREMMKTVAMSNLKWVLQRQGVDAATVAFETRPAPAGFMAGR</sequence>
<name>A0A4Q8LLL5_9GAMM</name>
<feature type="transmembrane region" description="Helical" evidence="5">
    <location>
        <begin position="91"/>
        <end position="109"/>
    </location>
</feature>
<dbReference type="InterPro" id="IPR052173">
    <property type="entry name" value="Beta-lactam_resp_regulator"/>
</dbReference>
<evidence type="ECO:0000313" key="8">
    <source>
        <dbReference type="EMBL" id="TAA31470.1"/>
    </source>
</evidence>
<dbReference type="CDD" id="cd07341">
    <property type="entry name" value="M56_BlaR1_MecR1_like"/>
    <property type="match status" value="1"/>
</dbReference>
<dbReference type="GO" id="GO:0015031">
    <property type="term" value="P:protein transport"/>
    <property type="evidence" value="ECO:0007669"/>
    <property type="project" value="UniProtKB-UniRule"/>
</dbReference>
<feature type="domain" description="TonB C-terminal" evidence="7">
    <location>
        <begin position="440"/>
        <end position="536"/>
    </location>
</feature>
<dbReference type="RefSeq" id="WP_130517410.1">
    <property type="nucleotide sequence ID" value="NZ_SHMB01000002.1"/>
</dbReference>
<comment type="caution">
    <text evidence="5">Lacks conserved residue(s) required for the propagation of feature annotation.</text>
</comment>
<keyword evidence="5" id="KW-0735">Signal-anchor</keyword>
<evidence type="ECO:0000259" key="7">
    <source>
        <dbReference type="PROSITE" id="PS52015"/>
    </source>
</evidence>
<reference evidence="8 9" key="1">
    <citation type="submission" date="2019-02" db="EMBL/GenBank/DDBJ databases">
        <title>WGS of Pseudoxanthomonas species novum from clinical isolates.</title>
        <authorList>
            <person name="Bernier A.-M."/>
            <person name="Bernard K."/>
            <person name="Vachon A."/>
        </authorList>
    </citation>
    <scope>NUCLEOTIDE SEQUENCE [LARGE SCALE GENOMIC DNA]</scope>
    <source>
        <strain evidence="8 9">NML171202</strain>
    </source>
</reference>
<feature type="region of interest" description="Disordered" evidence="6">
    <location>
        <begin position="431"/>
        <end position="451"/>
    </location>
</feature>
<evidence type="ECO:0000313" key="9">
    <source>
        <dbReference type="Proteomes" id="UP000291286"/>
    </source>
</evidence>
<dbReference type="Proteomes" id="UP000291286">
    <property type="component" value="Unassembled WGS sequence"/>
</dbReference>
<keyword evidence="5" id="KW-1003">Cell membrane</keyword>
<feature type="transmembrane region" description="Helical" evidence="5">
    <location>
        <begin position="6"/>
        <end position="26"/>
    </location>
</feature>
<dbReference type="Pfam" id="PF03544">
    <property type="entry name" value="TonB_C"/>
    <property type="match status" value="1"/>
</dbReference>
<protein>
    <recommendedName>
        <fullName evidence="5">Protein TonB</fullName>
    </recommendedName>
</protein>
<dbReference type="NCBIfam" id="TIGR01352">
    <property type="entry name" value="tonB_Cterm"/>
    <property type="match status" value="1"/>
</dbReference>
<dbReference type="PANTHER" id="PTHR34978">
    <property type="entry name" value="POSSIBLE SENSOR-TRANSDUCER PROTEIN BLAR"/>
    <property type="match status" value="1"/>
</dbReference>
<dbReference type="EMBL" id="SHMB01000002">
    <property type="protein sequence ID" value="TAA31470.1"/>
    <property type="molecule type" value="Genomic_DNA"/>
</dbReference>
<keyword evidence="3 5" id="KW-1133">Transmembrane helix</keyword>
<comment type="caution">
    <text evidence="8">The sequence shown here is derived from an EMBL/GenBank/DDBJ whole genome shotgun (WGS) entry which is preliminary data.</text>
</comment>
<keyword evidence="4 5" id="KW-0472">Membrane</keyword>
<keyword evidence="2 5" id="KW-0812">Transmembrane</keyword>
<dbReference type="AlphaFoldDB" id="A0A4Q8LLL5"/>
<dbReference type="GO" id="GO:0005886">
    <property type="term" value="C:plasma membrane"/>
    <property type="evidence" value="ECO:0007669"/>
    <property type="project" value="UniProtKB-SubCell"/>
</dbReference>
<comment type="similarity">
    <text evidence="5">Belongs to the TonB family.</text>
</comment>
<evidence type="ECO:0000256" key="1">
    <source>
        <dbReference type="ARBA" id="ARBA00004167"/>
    </source>
</evidence>
<dbReference type="SUPFAM" id="SSF74653">
    <property type="entry name" value="TolA/TonB C-terminal domain"/>
    <property type="match status" value="1"/>
</dbReference>
<keyword evidence="5" id="KW-0813">Transport</keyword>
<dbReference type="Gene3D" id="3.30.1150.10">
    <property type="match status" value="1"/>
</dbReference>
<comment type="subcellular location">
    <subcellularLocation>
        <location evidence="5">Cell inner membrane</location>
        <topology evidence="5">Single-pass membrane protein</topology>
        <orientation evidence="5">Periplasmic side</orientation>
    </subcellularLocation>
    <subcellularLocation>
        <location evidence="1">Membrane</location>
        <topology evidence="1">Single-pass membrane protein</topology>
    </subcellularLocation>
</comment>
<feature type="transmembrane region" description="Helical" evidence="5">
    <location>
        <begin position="38"/>
        <end position="57"/>
    </location>
</feature>
<accession>A0A4Q8LLL5</accession>